<feature type="compositionally biased region" description="Acidic residues" evidence="1">
    <location>
        <begin position="199"/>
        <end position="208"/>
    </location>
</feature>
<evidence type="ECO:0000313" key="3">
    <source>
        <dbReference type="Proteomes" id="UP000285060"/>
    </source>
</evidence>
<gene>
    <name evidence="2" type="ORF">DYB32_000161</name>
</gene>
<keyword evidence="3" id="KW-1185">Reference proteome</keyword>
<proteinExistence type="predicted"/>
<reference evidence="2 3" key="1">
    <citation type="submission" date="2018-08" db="EMBL/GenBank/DDBJ databases">
        <title>Aphanomyces genome sequencing and annotation.</title>
        <authorList>
            <person name="Minardi D."/>
            <person name="Oidtmann B."/>
            <person name="Van Der Giezen M."/>
            <person name="Studholme D.J."/>
        </authorList>
    </citation>
    <scope>NUCLEOTIDE SEQUENCE [LARGE SCALE GENOMIC DNA]</scope>
    <source>
        <strain evidence="2 3">NJM0002</strain>
    </source>
</reference>
<evidence type="ECO:0000313" key="2">
    <source>
        <dbReference type="EMBL" id="RHY35394.1"/>
    </source>
</evidence>
<feature type="compositionally biased region" description="Low complexity" evidence="1">
    <location>
        <begin position="37"/>
        <end position="46"/>
    </location>
</feature>
<protein>
    <submittedName>
        <fullName evidence="2">Uncharacterized protein</fullName>
    </submittedName>
</protein>
<evidence type="ECO:0000256" key="1">
    <source>
        <dbReference type="SAM" id="MobiDB-lite"/>
    </source>
</evidence>
<feature type="compositionally biased region" description="Low complexity" evidence="1">
    <location>
        <begin position="171"/>
        <end position="184"/>
    </location>
</feature>
<name>A0A3R6WUG1_9STRA</name>
<dbReference type="AlphaFoldDB" id="A0A3R6WUG1"/>
<sequence length="208" mass="22222">MRFDAPAVEEPKMPLENEDVAPEHGEDLVATSAPDITTTQSTSSSTDNAVHVRPLPATTPLDSGTQLLSMSASLDASVNPYPQLNHIDEVPTTSSVENIMEKVDESSRDAEATTIMSPALSSSRMKFGAASGCIRRDRYEVNDARGPFTRRSSDDAFVLGQTDHDAPLGIATPSVSSPAPVVPAGTNRQHSIANHGNDFDDIDEEFIT</sequence>
<dbReference type="VEuPathDB" id="FungiDB:H310_13098"/>
<accession>A0A3R6WUG1</accession>
<dbReference type="Proteomes" id="UP000285060">
    <property type="component" value="Unassembled WGS sequence"/>
</dbReference>
<feature type="compositionally biased region" description="Basic and acidic residues" evidence="1">
    <location>
        <begin position="1"/>
        <end position="27"/>
    </location>
</feature>
<feature type="region of interest" description="Disordered" evidence="1">
    <location>
        <begin position="168"/>
        <end position="208"/>
    </location>
</feature>
<dbReference type="EMBL" id="QUSY01000003">
    <property type="protein sequence ID" value="RHY35394.1"/>
    <property type="molecule type" value="Genomic_DNA"/>
</dbReference>
<comment type="caution">
    <text evidence="2">The sequence shown here is derived from an EMBL/GenBank/DDBJ whole genome shotgun (WGS) entry which is preliminary data.</text>
</comment>
<feature type="region of interest" description="Disordered" evidence="1">
    <location>
        <begin position="1"/>
        <end position="64"/>
    </location>
</feature>
<organism evidence="2 3">
    <name type="scientific">Aphanomyces invadans</name>
    <dbReference type="NCBI Taxonomy" id="157072"/>
    <lineage>
        <taxon>Eukaryota</taxon>
        <taxon>Sar</taxon>
        <taxon>Stramenopiles</taxon>
        <taxon>Oomycota</taxon>
        <taxon>Saprolegniomycetes</taxon>
        <taxon>Saprolegniales</taxon>
        <taxon>Verrucalvaceae</taxon>
        <taxon>Aphanomyces</taxon>
    </lineage>
</organism>